<evidence type="ECO:0000256" key="2">
    <source>
        <dbReference type="ARBA" id="ARBA00007110"/>
    </source>
</evidence>
<dbReference type="HAMAP" id="MF_00230">
    <property type="entry name" value="CobT"/>
    <property type="match status" value="1"/>
</dbReference>
<evidence type="ECO:0000256" key="9">
    <source>
        <dbReference type="ARBA" id="ARBA00047340"/>
    </source>
</evidence>
<evidence type="ECO:0000256" key="6">
    <source>
        <dbReference type="ARBA" id="ARBA00022676"/>
    </source>
</evidence>
<evidence type="ECO:0000313" key="12">
    <source>
        <dbReference type="Proteomes" id="UP001064632"/>
    </source>
</evidence>
<dbReference type="InterPro" id="IPR023195">
    <property type="entry name" value="Nict_dMeBzImd_PRibTrfase_N"/>
</dbReference>
<comment type="catalytic activity">
    <reaction evidence="9 10">
        <text>5,6-dimethylbenzimidazole + nicotinate beta-D-ribonucleotide = alpha-ribazole 5'-phosphate + nicotinate + H(+)</text>
        <dbReference type="Rhea" id="RHEA:11196"/>
        <dbReference type="ChEBI" id="CHEBI:15378"/>
        <dbReference type="ChEBI" id="CHEBI:15890"/>
        <dbReference type="ChEBI" id="CHEBI:32544"/>
        <dbReference type="ChEBI" id="CHEBI:57502"/>
        <dbReference type="ChEBI" id="CHEBI:57918"/>
        <dbReference type="EC" id="2.4.2.21"/>
    </reaction>
</comment>
<dbReference type="InterPro" id="IPR017846">
    <property type="entry name" value="Nict_dMeBzImd_PRibTrfase_bact"/>
</dbReference>
<protein>
    <recommendedName>
        <fullName evidence="4 10">Nicotinate-nucleotide--dimethylbenzimidazole phosphoribosyltransferase</fullName>
        <shortName evidence="10">NN:DBI PRT</shortName>
        <ecNumber evidence="3 10">2.4.2.21</ecNumber>
    </recommendedName>
    <alternativeName>
        <fullName evidence="8 10">N(1)-alpha-phosphoribosyltransferase</fullName>
    </alternativeName>
</protein>
<evidence type="ECO:0000313" key="11">
    <source>
        <dbReference type="EMBL" id="UXI66540.1"/>
    </source>
</evidence>
<dbReference type="GO" id="GO:0008939">
    <property type="term" value="F:nicotinate-nucleotide-dimethylbenzimidazole phosphoribosyltransferase activity"/>
    <property type="evidence" value="ECO:0007669"/>
    <property type="project" value="UniProtKB-EC"/>
</dbReference>
<dbReference type="Gene3D" id="1.10.1610.10">
    <property type="match status" value="1"/>
</dbReference>
<evidence type="ECO:0000256" key="1">
    <source>
        <dbReference type="ARBA" id="ARBA00005049"/>
    </source>
</evidence>
<evidence type="ECO:0000256" key="5">
    <source>
        <dbReference type="ARBA" id="ARBA00022573"/>
    </source>
</evidence>
<comment type="function">
    <text evidence="10">Catalyzes the synthesis of alpha-ribazole-5'-phosphate from nicotinate mononucleotide (NAMN) and 5,6-dimethylbenzimidazole (DMB).</text>
</comment>
<dbReference type="CDD" id="cd02439">
    <property type="entry name" value="DMB-PRT_CobT"/>
    <property type="match status" value="1"/>
</dbReference>
<evidence type="ECO:0000256" key="3">
    <source>
        <dbReference type="ARBA" id="ARBA00011991"/>
    </source>
</evidence>
<name>A0ABY6B9K8_9GAMM</name>
<accession>A0ABY6B9K8</accession>
<proteinExistence type="inferred from homology"/>
<dbReference type="Gene3D" id="3.40.50.10210">
    <property type="match status" value="1"/>
</dbReference>
<gene>
    <name evidence="10 11" type="primary">cobT</name>
    <name evidence="11" type="ORF">N4264_17530</name>
</gene>
<dbReference type="InterPro" id="IPR003200">
    <property type="entry name" value="Nict_dMeBzImd_PRibTrfase"/>
</dbReference>
<organism evidence="11 12">
    <name type="scientific">Tahibacter amnicola</name>
    <dbReference type="NCBI Taxonomy" id="2976241"/>
    <lineage>
        <taxon>Bacteria</taxon>
        <taxon>Pseudomonadati</taxon>
        <taxon>Pseudomonadota</taxon>
        <taxon>Gammaproteobacteria</taxon>
        <taxon>Lysobacterales</taxon>
        <taxon>Rhodanobacteraceae</taxon>
        <taxon>Tahibacter</taxon>
    </lineage>
</organism>
<comment type="pathway">
    <text evidence="1 10">Nucleoside biosynthesis; alpha-ribazole biosynthesis; alpha-ribazole from 5,6-dimethylbenzimidazole: step 1/2.</text>
</comment>
<dbReference type="NCBIfam" id="NF000996">
    <property type="entry name" value="PRK00105.1"/>
    <property type="match status" value="1"/>
</dbReference>
<dbReference type="EC" id="2.4.2.21" evidence="3 10"/>
<keyword evidence="7 10" id="KW-0808">Transferase</keyword>
<evidence type="ECO:0000256" key="4">
    <source>
        <dbReference type="ARBA" id="ARBA00015486"/>
    </source>
</evidence>
<dbReference type="SUPFAM" id="SSF52733">
    <property type="entry name" value="Nicotinate mononucleotide:5,6-dimethylbenzimidazole phosphoribosyltransferase (CobT)"/>
    <property type="match status" value="1"/>
</dbReference>
<dbReference type="PANTHER" id="PTHR43463:SF1">
    <property type="entry name" value="NICOTINATE-NUCLEOTIDE--DIMETHYLBENZIMIDAZOLE PHOSPHORIBOSYLTRANSFERASE"/>
    <property type="match status" value="1"/>
</dbReference>
<dbReference type="NCBIfam" id="TIGR03160">
    <property type="entry name" value="cobT_DBIPRT"/>
    <property type="match status" value="1"/>
</dbReference>
<keyword evidence="5 10" id="KW-0169">Cobalamin biosynthesis</keyword>
<comment type="similarity">
    <text evidence="2 10">Belongs to the CobT family.</text>
</comment>
<sequence>MSLQWLQQPAKPVDISSRDAAAARQDDLTKPRGALGGLEALAIQLAGLQARPCPAIDRVHITVFAADHGIASAGVSAYPQVVTGEMVRNFASGGAAISVLARQLAATLDVVNLGTVNDPGEIAGVRRAIIAPSTANFLDQAAMSDDQLVRALDEGAQAVRRAQSAGSELFIGGEMGIGNTTAATALACVLLEAGPPEITGAGTGLDEEGVRHKAEIIARAVAFHRGFVADPLEALRRLGGFEIAALVGSYVSAAQHGIVVLVDGFISSVAALAAVAINPGCREWMLFAHRSAERGHQRVLDALAANPLLDLGMRLGEGSGAALAVPIVRLACALARDMATFSQAGVSNRD</sequence>
<evidence type="ECO:0000256" key="8">
    <source>
        <dbReference type="ARBA" id="ARBA00030686"/>
    </source>
</evidence>
<evidence type="ECO:0000256" key="7">
    <source>
        <dbReference type="ARBA" id="ARBA00022679"/>
    </source>
</evidence>
<keyword evidence="6 10" id="KW-0328">Glycosyltransferase</keyword>
<evidence type="ECO:0000256" key="10">
    <source>
        <dbReference type="HAMAP-Rule" id="MF_00230"/>
    </source>
</evidence>
<dbReference type="Pfam" id="PF02277">
    <property type="entry name" value="DBI_PRT"/>
    <property type="match status" value="1"/>
</dbReference>
<keyword evidence="12" id="KW-1185">Reference proteome</keyword>
<dbReference type="RefSeq" id="WP_261693524.1">
    <property type="nucleotide sequence ID" value="NZ_CP104694.1"/>
</dbReference>
<reference evidence="11" key="1">
    <citation type="submission" date="2022-09" db="EMBL/GenBank/DDBJ databases">
        <title>Tahibacter sp. nov., isolated from a fresh water.</title>
        <authorList>
            <person name="Baek J.H."/>
            <person name="Lee J.K."/>
            <person name="Kim J.M."/>
            <person name="Jeon C.O."/>
        </authorList>
    </citation>
    <scope>NUCLEOTIDE SEQUENCE</scope>
    <source>
        <strain evidence="11">W38</strain>
    </source>
</reference>
<dbReference type="EMBL" id="CP104694">
    <property type="protein sequence ID" value="UXI66540.1"/>
    <property type="molecule type" value="Genomic_DNA"/>
</dbReference>
<dbReference type="InterPro" id="IPR036087">
    <property type="entry name" value="Nict_dMeBzImd_PRibTrfase_sf"/>
</dbReference>
<dbReference type="Proteomes" id="UP001064632">
    <property type="component" value="Chromosome"/>
</dbReference>
<dbReference type="PANTHER" id="PTHR43463">
    <property type="entry name" value="NICOTINATE-NUCLEOTIDE--DIMETHYLBENZIMIDAZOLE PHOSPHORIBOSYLTRANSFERASE"/>
    <property type="match status" value="1"/>
</dbReference>
<feature type="active site" description="Proton acceptor" evidence="10">
    <location>
        <position position="317"/>
    </location>
</feature>